<evidence type="ECO:0000313" key="3">
    <source>
        <dbReference type="Proteomes" id="UP001151760"/>
    </source>
</evidence>
<evidence type="ECO:0000313" key="2">
    <source>
        <dbReference type="EMBL" id="GJT84220.1"/>
    </source>
</evidence>
<reference evidence="2" key="1">
    <citation type="journal article" date="2022" name="Int. J. Mol. Sci.">
        <title>Draft Genome of Tanacetum Coccineum: Genomic Comparison of Closely Related Tanacetum-Family Plants.</title>
        <authorList>
            <person name="Yamashiro T."/>
            <person name="Shiraishi A."/>
            <person name="Nakayama K."/>
            <person name="Satake H."/>
        </authorList>
    </citation>
    <scope>NUCLEOTIDE SEQUENCE</scope>
</reference>
<feature type="compositionally biased region" description="Polar residues" evidence="1">
    <location>
        <begin position="53"/>
        <end position="62"/>
    </location>
</feature>
<evidence type="ECO:0000256" key="1">
    <source>
        <dbReference type="SAM" id="MobiDB-lite"/>
    </source>
</evidence>
<dbReference type="Proteomes" id="UP001151760">
    <property type="component" value="Unassembled WGS sequence"/>
</dbReference>
<comment type="caution">
    <text evidence="2">The sequence shown here is derived from an EMBL/GenBank/DDBJ whole genome shotgun (WGS) entry which is preliminary data.</text>
</comment>
<name>A0ABQ5H980_9ASTR</name>
<protein>
    <submittedName>
        <fullName evidence="2">Uncharacterized protein</fullName>
    </submittedName>
</protein>
<sequence length="84" mass="9473">MENANPPPTNNHPVLPAALRAQAVQELHELQRILVFVDSRLESIERFLNNFANQPNETNLNDLESDDESVETPLVSPFPHSDND</sequence>
<feature type="region of interest" description="Disordered" evidence="1">
    <location>
        <begin position="53"/>
        <end position="84"/>
    </location>
</feature>
<organism evidence="2 3">
    <name type="scientific">Tanacetum coccineum</name>
    <dbReference type="NCBI Taxonomy" id="301880"/>
    <lineage>
        <taxon>Eukaryota</taxon>
        <taxon>Viridiplantae</taxon>
        <taxon>Streptophyta</taxon>
        <taxon>Embryophyta</taxon>
        <taxon>Tracheophyta</taxon>
        <taxon>Spermatophyta</taxon>
        <taxon>Magnoliopsida</taxon>
        <taxon>eudicotyledons</taxon>
        <taxon>Gunneridae</taxon>
        <taxon>Pentapetalae</taxon>
        <taxon>asterids</taxon>
        <taxon>campanulids</taxon>
        <taxon>Asterales</taxon>
        <taxon>Asteraceae</taxon>
        <taxon>Asteroideae</taxon>
        <taxon>Anthemideae</taxon>
        <taxon>Anthemidinae</taxon>
        <taxon>Tanacetum</taxon>
    </lineage>
</organism>
<reference evidence="2" key="2">
    <citation type="submission" date="2022-01" db="EMBL/GenBank/DDBJ databases">
        <authorList>
            <person name="Yamashiro T."/>
            <person name="Shiraishi A."/>
            <person name="Satake H."/>
            <person name="Nakayama K."/>
        </authorList>
    </citation>
    <scope>NUCLEOTIDE SEQUENCE</scope>
</reference>
<accession>A0ABQ5H980</accession>
<keyword evidence="3" id="KW-1185">Reference proteome</keyword>
<proteinExistence type="predicted"/>
<dbReference type="EMBL" id="BQNB010019337">
    <property type="protein sequence ID" value="GJT84220.1"/>
    <property type="molecule type" value="Genomic_DNA"/>
</dbReference>
<gene>
    <name evidence="2" type="ORF">Tco_1058562</name>
</gene>